<evidence type="ECO:0000313" key="3">
    <source>
        <dbReference type="Proteomes" id="UP000014614"/>
    </source>
</evidence>
<keyword evidence="1" id="KW-1133">Transmembrane helix</keyword>
<protein>
    <submittedName>
        <fullName evidence="2">Uncharacterized protein</fullName>
    </submittedName>
</protein>
<comment type="caution">
    <text evidence="2">The sequence shown here is derived from an EMBL/GenBank/DDBJ whole genome shotgun (WGS) entry which is preliminary data.</text>
</comment>
<keyword evidence="1" id="KW-0812">Transmembrane</keyword>
<keyword evidence="1" id="KW-0472">Membrane</keyword>
<name>S3YAU3_BACSE</name>
<dbReference type="Proteomes" id="UP000014614">
    <property type="component" value="Unassembled WGS sequence"/>
</dbReference>
<dbReference type="EMBL" id="ATFP01000026">
    <property type="protein sequence ID" value="EPH20059.1"/>
    <property type="molecule type" value="Genomic_DNA"/>
</dbReference>
<feature type="transmembrane region" description="Helical" evidence="1">
    <location>
        <begin position="80"/>
        <end position="105"/>
    </location>
</feature>
<dbReference type="AlphaFoldDB" id="S3YAU3"/>
<dbReference type="PATRIC" id="fig|1073351.3.peg.2015"/>
<feature type="transmembrane region" description="Helical" evidence="1">
    <location>
        <begin position="163"/>
        <end position="184"/>
    </location>
</feature>
<evidence type="ECO:0000256" key="1">
    <source>
        <dbReference type="SAM" id="Phobius"/>
    </source>
</evidence>
<gene>
    <name evidence="2" type="ORF">HMPREF1181_02012</name>
</gene>
<reference evidence="2 3" key="1">
    <citation type="submission" date="2013-05" db="EMBL/GenBank/DDBJ databases">
        <title>The Genome Sequence of Bacteroides stercoris CC31F.</title>
        <authorList>
            <consortium name="The Broad Institute Genomics Platform"/>
            <person name="Earl A."/>
            <person name="Ward D."/>
            <person name="Feldgarden M."/>
            <person name="Gevers D."/>
            <person name="Oliphant K."/>
            <person name="Allen-Vercoe E."/>
            <person name="Walker B."/>
            <person name="Young S."/>
            <person name="Zeng Q."/>
            <person name="Gargeya S."/>
            <person name="Fitzgerald M."/>
            <person name="Haas B."/>
            <person name="Abouelleil A."/>
            <person name="Allen A.W."/>
            <person name="Alvarado L."/>
            <person name="Arachchi H.M."/>
            <person name="Berlin A.M."/>
            <person name="Chapman S.B."/>
            <person name="Gainer-Dewar J."/>
            <person name="Goldberg J."/>
            <person name="Griggs A."/>
            <person name="Gujja S."/>
            <person name="Hansen M."/>
            <person name="Howarth C."/>
            <person name="Imamovic A."/>
            <person name="Ireland A."/>
            <person name="Larimer J."/>
            <person name="McCowan C."/>
            <person name="Murphy C."/>
            <person name="Pearson M."/>
            <person name="Poon T.W."/>
            <person name="Priest M."/>
            <person name="Roberts A."/>
            <person name="Saif S."/>
            <person name="Shea T."/>
            <person name="Sisk P."/>
            <person name="Sykes S."/>
            <person name="Wortman J."/>
            <person name="Nusbaum C."/>
            <person name="Birren B."/>
        </authorList>
    </citation>
    <scope>NUCLEOTIDE SEQUENCE [LARGE SCALE GENOMIC DNA]</scope>
    <source>
        <strain evidence="2 3">CC31F</strain>
    </source>
</reference>
<feature type="transmembrane region" description="Helical" evidence="1">
    <location>
        <begin position="25"/>
        <end position="42"/>
    </location>
</feature>
<dbReference type="HOGENOM" id="CLU_1537046_0_0_10"/>
<sequence>MAAKHIVLTEKNGGMKDLMEKYYNMIYYCAYKILFYFLYRLINPFYWIGLKKWNNNYINRCILINKKLESDTSDKGIDSWISVLAITSVYRISLWIIAVICIIGIQFSRIKTLLITAFISDSIFFPLLIVIGLFVYYINDYFLFKNSKYRKYFKQFDKEKKYVQYYGIYVISIIIQFATFYILLKSI</sequence>
<feature type="transmembrane region" description="Helical" evidence="1">
    <location>
        <begin position="112"/>
        <end position="138"/>
    </location>
</feature>
<organism evidence="2 3">
    <name type="scientific">Bacteroides stercoris CC31F</name>
    <dbReference type="NCBI Taxonomy" id="1073351"/>
    <lineage>
        <taxon>Bacteria</taxon>
        <taxon>Pseudomonadati</taxon>
        <taxon>Bacteroidota</taxon>
        <taxon>Bacteroidia</taxon>
        <taxon>Bacteroidales</taxon>
        <taxon>Bacteroidaceae</taxon>
        <taxon>Bacteroides</taxon>
    </lineage>
</organism>
<evidence type="ECO:0000313" key="2">
    <source>
        <dbReference type="EMBL" id="EPH20059.1"/>
    </source>
</evidence>
<accession>S3YAU3</accession>
<proteinExistence type="predicted"/>